<evidence type="ECO:0000313" key="4">
    <source>
        <dbReference type="EMBL" id="CAB4794226.1"/>
    </source>
</evidence>
<keyword evidence="2" id="KW-0812">Transmembrane</keyword>
<reference evidence="3" key="1">
    <citation type="submission" date="2020-05" db="EMBL/GenBank/DDBJ databases">
        <authorList>
            <person name="Chiriac C."/>
            <person name="Salcher M."/>
            <person name="Ghai R."/>
            <person name="Kavagutti S V."/>
        </authorList>
    </citation>
    <scope>NUCLEOTIDE SEQUENCE</scope>
</reference>
<dbReference type="AlphaFoldDB" id="A0A6J6GFE0"/>
<evidence type="ECO:0000313" key="3">
    <source>
        <dbReference type="EMBL" id="CAB4597794.1"/>
    </source>
</evidence>
<sequence length="130" mass="13122">MPFPRGTIAPPIVGAAMLSISSLRVFLLFIFLRFLPFCFPNAPAVPPRCGGRPPPRCGPPVVGAPVVGAPAPVAPPGRKGAPPCGRALPPACGGRDPAGRAAKPGRTEPGRGPDIPGRGPPPCGRSPCGR</sequence>
<dbReference type="EMBL" id="CAEZUF010000101">
    <property type="protein sequence ID" value="CAB4597794.1"/>
    <property type="molecule type" value="Genomic_DNA"/>
</dbReference>
<gene>
    <name evidence="3" type="ORF">UFOPK1791_00931</name>
    <name evidence="4" type="ORF">UFOPK2982_00786</name>
</gene>
<feature type="region of interest" description="Disordered" evidence="1">
    <location>
        <begin position="73"/>
        <end position="130"/>
    </location>
</feature>
<evidence type="ECO:0000256" key="2">
    <source>
        <dbReference type="SAM" id="Phobius"/>
    </source>
</evidence>
<feature type="transmembrane region" description="Helical" evidence="2">
    <location>
        <begin position="12"/>
        <end position="32"/>
    </location>
</feature>
<proteinExistence type="predicted"/>
<dbReference type="EMBL" id="CAFAAE010000118">
    <property type="protein sequence ID" value="CAB4794226.1"/>
    <property type="molecule type" value="Genomic_DNA"/>
</dbReference>
<name>A0A6J6GFE0_9ZZZZ</name>
<keyword evidence="2" id="KW-1133">Transmembrane helix</keyword>
<organism evidence="3">
    <name type="scientific">freshwater metagenome</name>
    <dbReference type="NCBI Taxonomy" id="449393"/>
    <lineage>
        <taxon>unclassified sequences</taxon>
        <taxon>metagenomes</taxon>
        <taxon>ecological metagenomes</taxon>
    </lineage>
</organism>
<evidence type="ECO:0000256" key="1">
    <source>
        <dbReference type="SAM" id="MobiDB-lite"/>
    </source>
</evidence>
<protein>
    <submittedName>
        <fullName evidence="3">Unannotated protein</fullName>
    </submittedName>
</protein>
<keyword evidence="2" id="KW-0472">Membrane</keyword>
<accession>A0A6J6GFE0</accession>
<feature type="compositionally biased region" description="Low complexity" evidence="1">
    <location>
        <begin position="73"/>
        <end position="83"/>
    </location>
</feature>